<organism evidence="7">
    <name type="scientific">Burkholderia contaminans</name>
    <dbReference type="NCBI Taxonomy" id="488447"/>
    <lineage>
        <taxon>Bacteria</taxon>
        <taxon>Pseudomonadati</taxon>
        <taxon>Pseudomonadota</taxon>
        <taxon>Betaproteobacteria</taxon>
        <taxon>Burkholderiales</taxon>
        <taxon>Burkholderiaceae</taxon>
        <taxon>Burkholderia</taxon>
        <taxon>Burkholderia cepacia complex</taxon>
    </lineage>
</organism>
<comment type="subcellular location">
    <subcellularLocation>
        <location evidence="1">Cytoplasm</location>
        <location evidence="1">Nucleoid</location>
    </subcellularLocation>
</comment>
<evidence type="ECO:0000313" key="9">
    <source>
        <dbReference type="Proteomes" id="UP001220209"/>
    </source>
</evidence>
<dbReference type="Proteomes" id="UP001220209">
    <property type="component" value="Plasmid unnamed1"/>
</dbReference>
<dbReference type="SMART" id="SM00528">
    <property type="entry name" value="HNS"/>
    <property type="match status" value="1"/>
</dbReference>
<evidence type="ECO:0000256" key="1">
    <source>
        <dbReference type="ARBA" id="ARBA00004453"/>
    </source>
</evidence>
<geneLocation type="plasmid" evidence="7">
    <name>pBC453</name>
</geneLocation>
<dbReference type="OrthoDB" id="5297879at2"/>
<dbReference type="SUPFAM" id="SSF81273">
    <property type="entry name" value="H-NS histone-like proteins"/>
    <property type="match status" value="1"/>
</dbReference>
<geneLocation type="plasmid" evidence="8 9">
    <name>unnamed1</name>
</geneLocation>
<gene>
    <name evidence="7" type="ORF">BCCH1_79460</name>
    <name evidence="8" type="ORF">LXE91_39805</name>
</gene>
<feature type="domain" description="DNA-binding protein H-NS-like C-terminal" evidence="6">
    <location>
        <begin position="55"/>
        <end position="94"/>
    </location>
</feature>
<dbReference type="EMBL" id="CP090643">
    <property type="protein sequence ID" value="WFN23682.1"/>
    <property type="molecule type" value="Genomic_DNA"/>
</dbReference>
<name>A0A250LLK1_9BURK</name>
<evidence type="ECO:0000313" key="8">
    <source>
        <dbReference type="EMBL" id="WFN23682.1"/>
    </source>
</evidence>
<dbReference type="GO" id="GO:0009295">
    <property type="term" value="C:nucleoid"/>
    <property type="evidence" value="ECO:0007669"/>
    <property type="project" value="UniProtKB-SubCell"/>
</dbReference>
<feature type="region of interest" description="Disordered" evidence="5">
    <location>
        <begin position="56"/>
        <end position="80"/>
    </location>
</feature>
<dbReference type="Pfam" id="PF00816">
    <property type="entry name" value="Histone_HNS"/>
    <property type="match status" value="1"/>
</dbReference>
<proteinExistence type="inferred from homology"/>
<keyword evidence="4" id="KW-0238">DNA-binding</keyword>
<dbReference type="PANTHER" id="PTHR38097:SF2">
    <property type="entry name" value="DNA-BINDING PROTEIN STPA"/>
    <property type="match status" value="1"/>
</dbReference>
<dbReference type="GO" id="GO:0003677">
    <property type="term" value="F:DNA binding"/>
    <property type="evidence" value="ECO:0007669"/>
    <property type="project" value="UniProtKB-KW"/>
</dbReference>
<reference evidence="7" key="1">
    <citation type="journal article" date="2016" name="Biosci. Biotechnol. Biochem.">
        <title>Bioconversion of AHX to AOH by resting cells of Burkholderia contaminans CH-1.</title>
        <authorList>
            <person name="Choi J.H."/>
            <person name="Kikuchi A."/>
            <person name="Pumkaeo P."/>
            <person name="Hirai H."/>
            <person name="Tokuyama S."/>
            <person name="Kawagishi H."/>
        </authorList>
    </citation>
    <scope>NUCLEOTIDE SEQUENCE</scope>
    <source>
        <strain evidence="7">CH-1</strain>
        <plasmid evidence="7">pBC453</plasmid>
    </source>
</reference>
<dbReference type="EMBL" id="AP018360">
    <property type="protein sequence ID" value="BBA45435.1"/>
    <property type="molecule type" value="Genomic_DNA"/>
</dbReference>
<evidence type="ECO:0000256" key="3">
    <source>
        <dbReference type="ARBA" id="ARBA00022490"/>
    </source>
</evidence>
<keyword evidence="7" id="KW-0614">Plasmid</keyword>
<dbReference type="RefSeq" id="WP_046543755.1">
    <property type="nucleotide sequence ID" value="NZ_AP018360.1"/>
</dbReference>
<evidence type="ECO:0000259" key="6">
    <source>
        <dbReference type="SMART" id="SM00528"/>
    </source>
</evidence>
<reference evidence="7" key="2">
    <citation type="journal article" date="2017" name="Genome Announc.">
        <title>High-Quality Draft Genome Sequence of Burkholderia contaminans CH-1, a Gram-Negative Bacterium That Metabolizes 2-Azahypoxanthine, a Plant Growth-Regulating Compound.</title>
        <authorList>
            <person name="Choi J.-H."/>
            <person name="Sugiura H."/>
            <person name="Moriuchi R."/>
            <person name="Kawagishi H."/>
            <person name="Dohra H."/>
        </authorList>
    </citation>
    <scope>NUCLEOTIDE SEQUENCE</scope>
    <source>
        <strain evidence="7">CH-1</strain>
        <plasmid evidence="7">pBC453</plasmid>
    </source>
</reference>
<protein>
    <submittedName>
        <fullName evidence="7 8">H-NS histone</fullName>
    </submittedName>
</protein>
<dbReference type="AlphaFoldDB" id="A0A250LLK1"/>
<dbReference type="Gene3D" id="3.30.160.510">
    <property type="entry name" value="Histone-like nucleoid-structuring protein H-NS"/>
    <property type="match status" value="1"/>
</dbReference>
<sequence length="96" mass="11104">MSTSYKSLLAQREALEKQIQEARDLERGQAVENIQEMMRIYDISVAELTGKKTRKYTKRPVPPKYRDPSSGKTWTGRGKPPVWIAGKNRDQFLIVH</sequence>
<evidence type="ECO:0000313" key="7">
    <source>
        <dbReference type="EMBL" id="BBA45435.1"/>
    </source>
</evidence>
<reference evidence="8 9" key="3">
    <citation type="submission" date="2021-12" db="EMBL/GenBank/DDBJ databases">
        <title>Genomic and phenotypic characterization of three Burkholderia contaminans isolates recovered from different sources.</title>
        <authorList>
            <person name="Lopez De Volder A."/>
            <person name="Fan Y."/>
            <person name="Nunvar J."/>
            <person name="Herrera T."/>
            <person name="Timp W."/>
            <person name="Degrossi J."/>
        </authorList>
    </citation>
    <scope>NUCLEOTIDE SEQUENCE [LARGE SCALE GENOMIC DNA]</scope>
    <source>
        <strain evidence="8 9">LMG 23361</strain>
        <plasmid evidence="8 9">unnamed1</plasmid>
    </source>
</reference>
<evidence type="ECO:0000256" key="2">
    <source>
        <dbReference type="ARBA" id="ARBA00010610"/>
    </source>
</evidence>
<dbReference type="InterPro" id="IPR027444">
    <property type="entry name" value="H-NS_C_dom"/>
</dbReference>
<evidence type="ECO:0000256" key="5">
    <source>
        <dbReference type="SAM" id="MobiDB-lite"/>
    </source>
</evidence>
<comment type="similarity">
    <text evidence="2">Belongs to the histone-like protein H-NS family.</text>
</comment>
<keyword evidence="3" id="KW-0963">Cytoplasm</keyword>
<accession>A0A250LLK1</accession>
<dbReference type="PANTHER" id="PTHR38097">
    <property type="match status" value="1"/>
</dbReference>
<evidence type="ECO:0000256" key="4">
    <source>
        <dbReference type="ARBA" id="ARBA00023125"/>
    </source>
</evidence>